<evidence type="ECO:0000313" key="2">
    <source>
        <dbReference type="Proteomes" id="UP001321014"/>
    </source>
</evidence>
<dbReference type="Pfam" id="PF13641">
    <property type="entry name" value="Glyco_tranf_2_3"/>
    <property type="match status" value="1"/>
</dbReference>
<dbReference type="CDD" id="cd04186">
    <property type="entry name" value="GT_2_like_c"/>
    <property type="match status" value="1"/>
</dbReference>
<keyword evidence="2" id="KW-1185">Reference proteome</keyword>
<name>A0ABT2WP54_9RHOB</name>
<dbReference type="SUPFAM" id="SSF53448">
    <property type="entry name" value="Nucleotide-diphospho-sugar transferases"/>
    <property type="match status" value="1"/>
</dbReference>
<dbReference type="Proteomes" id="UP001321014">
    <property type="component" value="Unassembled WGS sequence"/>
</dbReference>
<proteinExistence type="predicted"/>
<sequence length="335" mass="36637">MTEPTVLTVILNYRTPDLTIRACEAVLRDMQGLSGELIVVDNASGDGSADRLREAAAAQGWNTDSRFRIVESSRNGGFGAGMNLGMLAGLSDGAAPDFYYLLNSDAWPDPGCIRELRDFLIATPGAGLAASGVRGVDADPHSTAFRFPSASGEFEAAARTGPISRLLRNRIITLPLPPTRTPVDWAAGASLMIRRETFLATGGFDEHFFLYFEETDLCRRAALAGWETWYLPDVCVTHIGSASTGMKVWRRTPQYWFDSRLYYFTKNHGRAYTIGTTLALIAGTLIWRLRQLIRPKPSSDPDGFLNDLITHAARRVLGLAPATPKPVAALPEDSR</sequence>
<protein>
    <submittedName>
        <fullName evidence="1">Glycosyltransferase family 2 protein</fullName>
    </submittedName>
</protein>
<comment type="caution">
    <text evidence="1">The sequence shown here is derived from an EMBL/GenBank/DDBJ whole genome shotgun (WGS) entry which is preliminary data.</text>
</comment>
<dbReference type="RefSeq" id="WP_263387792.1">
    <property type="nucleotide sequence ID" value="NZ_JAOVQN010000006.1"/>
</dbReference>
<evidence type="ECO:0000313" key="1">
    <source>
        <dbReference type="EMBL" id="MCU9837681.1"/>
    </source>
</evidence>
<dbReference type="Gene3D" id="3.90.550.10">
    <property type="entry name" value="Spore Coat Polysaccharide Biosynthesis Protein SpsA, Chain A"/>
    <property type="match status" value="1"/>
</dbReference>
<reference evidence="1 2" key="1">
    <citation type="submission" date="2022-10" db="EMBL/GenBank/DDBJ databases">
        <title>Ruegeria sp. nov., isolated from ocean surface water.</title>
        <authorList>
            <person name="He W."/>
            <person name="Wang L."/>
            <person name="Zhang D.-F."/>
        </authorList>
    </citation>
    <scope>NUCLEOTIDE SEQUENCE [LARGE SCALE GENOMIC DNA]</scope>
    <source>
        <strain evidence="1 2">WL0004</strain>
    </source>
</reference>
<accession>A0ABT2WP54</accession>
<gene>
    <name evidence="1" type="ORF">OEZ49_07875</name>
</gene>
<organism evidence="1 2">
    <name type="scientific">Ruegeria marisflavi</name>
    <dbReference type="NCBI Taxonomy" id="2984152"/>
    <lineage>
        <taxon>Bacteria</taxon>
        <taxon>Pseudomonadati</taxon>
        <taxon>Pseudomonadota</taxon>
        <taxon>Alphaproteobacteria</taxon>
        <taxon>Rhodobacterales</taxon>
        <taxon>Roseobacteraceae</taxon>
        <taxon>Ruegeria</taxon>
    </lineage>
</organism>
<dbReference type="EMBL" id="JAOVQN010000006">
    <property type="protein sequence ID" value="MCU9837681.1"/>
    <property type="molecule type" value="Genomic_DNA"/>
</dbReference>
<dbReference type="InterPro" id="IPR029044">
    <property type="entry name" value="Nucleotide-diphossugar_trans"/>
</dbReference>
<dbReference type="PANTHER" id="PTHR43179:SF7">
    <property type="entry name" value="RHAMNOSYLTRANSFERASE WBBL"/>
    <property type="match status" value="1"/>
</dbReference>
<dbReference type="PANTHER" id="PTHR43179">
    <property type="entry name" value="RHAMNOSYLTRANSFERASE WBBL"/>
    <property type="match status" value="1"/>
</dbReference>